<protein>
    <recommendedName>
        <fullName evidence="4">Endolytic peptidoglycan transglycosylase RlpA</fullName>
        <ecNumber evidence="4">4.2.2.-</ecNumber>
    </recommendedName>
</protein>
<comment type="similarity">
    <text evidence="4 5">Belongs to the RlpA family.</text>
</comment>
<evidence type="ECO:0000256" key="6">
    <source>
        <dbReference type="SAM" id="MobiDB-lite"/>
    </source>
</evidence>
<evidence type="ECO:0000256" key="4">
    <source>
        <dbReference type="HAMAP-Rule" id="MF_02071"/>
    </source>
</evidence>
<gene>
    <name evidence="4" type="primary">rlpA</name>
    <name evidence="9" type="ORF">J2W69_003482</name>
</gene>
<comment type="function">
    <text evidence="4">Lytic transglycosylase with a strong preference for naked glycan strands that lack stem peptides.</text>
</comment>
<feature type="domain" description="SPOR" evidence="8">
    <location>
        <begin position="250"/>
        <end position="326"/>
    </location>
</feature>
<feature type="chain" id="PRO_5045924468" description="Endolytic peptidoglycan transglycosylase RlpA" evidence="7">
    <location>
        <begin position="25"/>
        <end position="330"/>
    </location>
</feature>
<evidence type="ECO:0000256" key="2">
    <source>
        <dbReference type="ARBA" id="ARBA00023239"/>
    </source>
</evidence>
<keyword evidence="4" id="KW-1003">Cell membrane</keyword>
<dbReference type="CDD" id="cd22268">
    <property type="entry name" value="DPBB_RlpA-like"/>
    <property type="match status" value="1"/>
</dbReference>
<keyword evidence="4" id="KW-0564">Palmitate</keyword>
<dbReference type="NCBIfam" id="TIGR00413">
    <property type="entry name" value="rlpA"/>
    <property type="match status" value="1"/>
</dbReference>
<feature type="region of interest" description="Disordered" evidence="6">
    <location>
        <begin position="21"/>
        <end position="60"/>
    </location>
</feature>
<keyword evidence="2 4" id="KW-0456">Lyase</keyword>
<keyword evidence="3 4" id="KW-0961">Cell wall biogenesis/degradation</keyword>
<feature type="compositionally biased region" description="Polar residues" evidence="6">
    <location>
        <begin position="21"/>
        <end position="32"/>
    </location>
</feature>
<evidence type="ECO:0000256" key="5">
    <source>
        <dbReference type="RuleBase" id="RU003495"/>
    </source>
</evidence>
<keyword evidence="4" id="KW-0472">Membrane</keyword>
<keyword evidence="4 9" id="KW-0449">Lipoprotein</keyword>
<sequence length="330" mass="35572">MIKKLSALCCTLMLASCSQTPAPAQKSAQTKPAPSWEEPNKGRYSQATDSHPDRLPTLLEMTDPEPRAEALSRGGNKPYNIYGVDYSPRTDLMEYKETGIASWYGHKFHGHLTSNGEVYNVFAMSAAHKTLPLPSYVRVTNLDNGKSAIVRVNDRGPFHQDRVIDLSYSAAYKIGMMGRGTARVQVELLASPAMVNQESYAMGLGNKGNQFEETTIASNPAGPRPGSVAAPATPVRTTPAAAIPAPVAAGSKVTGCFIQLVASSNKDKLQKLGMDLQQQWSISTQINDGNGIFRLLAGPMPSAAEANSWLERFKSADYPSAYITDKKSCG</sequence>
<dbReference type="InterPro" id="IPR036908">
    <property type="entry name" value="RlpA-like_sf"/>
</dbReference>
<evidence type="ECO:0000256" key="3">
    <source>
        <dbReference type="ARBA" id="ARBA00023316"/>
    </source>
</evidence>
<comment type="caution">
    <text evidence="9">The sequence shown here is derived from an EMBL/GenBank/DDBJ whole genome shotgun (WGS) entry which is preliminary data.</text>
</comment>
<dbReference type="InterPro" id="IPR034718">
    <property type="entry name" value="RlpA"/>
</dbReference>
<dbReference type="Gene3D" id="2.40.40.10">
    <property type="entry name" value="RlpA-like domain"/>
    <property type="match status" value="1"/>
</dbReference>
<keyword evidence="1 7" id="KW-0732">Signal</keyword>
<dbReference type="SUPFAM" id="SSF110997">
    <property type="entry name" value="Sporulation related repeat"/>
    <property type="match status" value="1"/>
</dbReference>
<name>A0ABU1W471_9GAMM</name>
<evidence type="ECO:0000256" key="7">
    <source>
        <dbReference type="SAM" id="SignalP"/>
    </source>
</evidence>
<dbReference type="InterPro" id="IPR036680">
    <property type="entry name" value="SPOR-like_sf"/>
</dbReference>
<feature type="signal peptide" evidence="7">
    <location>
        <begin position="1"/>
        <end position="24"/>
    </location>
</feature>
<dbReference type="Pfam" id="PF05036">
    <property type="entry name" value="SPOR"/>
    <property type="match status" value="1"/>
</dbReference>
<evidence type="ECO:0000256" key="1">
    <source>
        <dbReference type="ARBA" id="ARBA00022729"/>
    </source>
</evidence>
<dbReference type="InterPro" id="IPR007730">
    <property type="entry name" value="SPOR-like_dom"/>
</dbReference>
<dbReference type="HAMAP" id="MF_02071">
    <property type="entry name" value="RlpA"/>
    <property type="match status" value="1"/>
</dbReference>
<comment type="subcellular location">
    <subcellularLocation>
        <location evidence="4">Cell membrane</location>
        <topology evidence="4">Lipid-anchor</topology>
    </subcellularLocation>
</comment>
<dbReference type="PROSITE" id="PS51724">
    <property type="entry name" value="SPOR"/>
    <property type="match status" value="1"/>
</dbReference>
<keyword evidence="10" id="KW-1185">Reference proteome</keyword>
<reference evidence="9 10" key="1">
    <citation type="submission" date="2023-07" db="EMBL/GenBank/DDBJ databases">
        <title>Sorghum-associated microbial communities from plants grown in Nebraska, USA.</title>
        <authorList>
            <person name="Schachtman D."/>
        </authorList>
    </citation>
    <scope>NUCLEOTIDE SEQUENCE [LARGE SCALE GENOMIC DNA]</scope>
    <source>
        <strain evidence="9 10">4138</strain>
    </source>
</reference>
<dbReference type="EC" id="4.2.2.-" evidence="4"/>
<proteinExistence type="inferred from homology"/>
<dbReference type="Pfam" id="PF03330">
    <property type="entry name" value="DPBB_1"/>
    <property type="match status" value="1"/>
</dbReference>
<dbReference type="PANTHER" id="PTHR34183:SF1">
    <property type="entry name" value="ENDOLYTIC PEPTIDOGLYCAN TRANSGLYCOSYLASE RLPA"/>
    <property type="match status" value="1"/>
</dbReference>
<dbReference type="SUPFAM" id="SSF50685">
    <property type="entry name" value="Barwin-like endoglucanases"/>
    <property type="match status" value="1"/>
</dbReference>
<accession>A0ABU1W471</accession>
<dbReference type="InterPro" id="IPR009009">
    <property type="entry name" value="RlpA-like_DPBB"/>
</dbReference>
<dbReference type="PROSITE" id="PS51257">
    <property type="entry name" value="PROKAR_LIPOPROTEIN"/>
    <property type="match status" value="1"/>
</dbReference>
<evidence type="ECO:0000259" key="8">
    <source>
        <dbReference type="PROSITE" id="PS51724"/>
    </source>
</evidence>
<dbReference type="EMBL" id="JAVDWR010000017">
    <property type="protein sequence ID" value="MDR7122508.1"/>
    <property type="molecule type" value="Genomic_DNA"/>
</dbReference>
<dbReference type="Gene3D" id="3.30.70.1070">
    <property type="entry name" value="Sporulation related repeat"/>
    <property type="match status" value="1"/>
</dbReference>
<evidence type="ECO:0000313" key="9">
    <source>
        <dbReference type="EMBL" id="MDR7122508.1"/>
    </source>
</evidence>
<dbReference type="PANTHER" id="PTHR34183">
    <property type="entry name" value="ENDOLYTIC PEPTIDOGLYCAN TRANSGLYCOSYLASE RLPA"/>
    <property type="match status" value="1"/>
</dbReference>
<dbReference type="Proteomes" id="UP001257909">
    <property type="component" value="Unassembled WGS sequence"/>
</dbReference>
<dbReference type="InterPro" id="IPR012997">
    <property type="entry name" value="RplA"/>
</dbReference>
<organism evidence="9 10">
    <name type="scientific">Rheinheimera soli</name>
    <dbReference type="NCBI Taxonomy" id="443616"/>
    <lineage>
        <taxon>Bacteria</taxon>
        <taxon>Pseudomonadati</taxon>
        <taxon>Pseudomonadota</taxon>
        <taxon>Gammaproteobacteria</taxon>
        <taxon>Chromatiales</taxon>
        <taxon>Chromatiaceae</taxon>
        <taxon>Rheinheimera</taxon>
    </lineage>
</organism>
<evidence type="ECO:0000313" key="10">
    <source>
        <dbReference type="Proteomes" id="UP001257909"/>
    </source>
</evidence>
<dbReference type="RefSeq" id="WP_310280780.1">
    <property type="nucleotide sequence ID" value="NZ_JAVDWR010000017.1"/>
</dbReference>